<feature type="region of interest" description="Disordered" evidence="1">
    <location>
        <begin position="383"/>
        <end position="426"/>
    </location>
</feature>
<keyword evidence="3" id="KW-1185">Reference proteome</keyword>
<reference evidence="2 3" key="1">
    <citation type="submission" date="2023-02" db="EMBL/GenBank/DDBJ databases">
        <title>LHISI_Scaffold_Assembly.</title>
        <authorList>
            <person name="Stuart O.P."/>
            <person name="Cleave R."/>
            <person name="Magrath M.J.L."/>
            <person name="Mikheyev A.S."/>
        </authorList>
    </citation>
    <scope>NUCLEOTIDE SEQUENCE [LARGE SCALE GENOMIC DNA]</scope>
    <source>
        <strain evidence="2">Daus_M_001</strain>
        <tissue evidence="2">Leg muscle</tissue>
    </source>
</reference>
<gene>
    <name evidence="2" type="ORF">PR048_027218</name>
</gene>
<evidence type="ECO:0000313" key="2">
    <source>
        <dbReference type="EMBL" id="KAJ8870916.1"/>
    </source>
</evidence>
<protein>
    <submittedName>
        <fullName evidence="2">Uncharacterized protein</fullName>
    </submittedName>
</protein>
<sequence length="491" mass="53402">MKQIPSQRVCVDKYSSSQPTASQRTASHYFGTNLKRGEYGAAPECKGGGKRDIPEKTRWPLASSGTIPTRENPGVTWPGTEYGSHCWEASSLTADLPLPPSLLDFNTTSTQNQFGHCHWLLSAWEGVFIFDRATKNSATAVRLVLCWRGRGGLAARLLASKLSEPGSNPGGVAPGFSRVGIVSDDAVCRRVISGISCFPGPFIPALLHSHLTSLTSALKTSLLQISPLLYTASVPEQLKKFYLPACICRRDAVPLVTAAACSCTEFPYTVPVLIASICSALVISRRQFLPRRTADDFQIKEICKPVSGTAAYILVDDTLEEAGLLQNSRSVRDRMVTPSEPQMLLHTITKEHVRARPFSVSTNGGCKEPPIPTHPRVPNAYPQYKHHLSPPRPSVRAGSYKSWRGSPMIAQSTGTSPSPSTPQHLHRRMRGSMIIRASDALGESRECIAAARSDGVQFSSDSSRERLGESCSSCAYYLSRSAVVNLVYTEP</sequence>
<feature type="compositionally biased region" description="Low complexity" evidence="1">
    <location>
        <begin position="412"/>
        <end position="422"/>
    </location>
</feature>
<evidence type="ECO:0000256" key="1">
    <source>
        <dbReference type="SAM" id="MobiDB-lite"/>
    </source>
</evidence>
<evidence type="ECO:0000313" key="3">
    <source>
        <dbReference type="Proteomes" id="UP001159363"/>
    </source>
</evidence>
<name>A0ABQ9GGL3_9NEOP</name>
<dbReference type="EMBL" id="JARBHB010000012">
    <property type="protein sequence ID" value="KAJ8870916.1"/>
    <property type="molecule type" value="Genomic_DNA"/>
</dbReference>
<organism evidence="2 3">
    <name type="scientific">Dryococelus australis</name>
    <dbReference type="NCBI Taxonomy" id="614101"/>
    <lineage>
        <taxon>Eukaryota</taxon>
        <taxon>Metazoa</taxon>
        <taxon>Ecdysozoa</taxon>
        <taxon>Arthropoda</taxon>
        <taxon>Hexapoda</taxon>
        <taxon>Insecta</taxon>
        <taxon>Pterygota</taxon>
        <taxon>Neoptera</taxon>
        <taxon>Polyneoptera</taxon>
        <taxon>Phasmatodea</taxon>
        <taxon>Verophasmatodea</taxon>
        <taxon>Anareolatae</taxon>
        <taxon>Phasmatidae</taxon>
        <taxon>Eurycanthinae</taxon>
        <taxon>Dryococelus</taxon>
    </lineage>
</organism>
<feature type="region of interest" description="Disordered" evidence="1">
    <location>
        <begin position="41"/>
        <end position="75"/>
    </location>
</feature>
<dbReference type="Proteomes" id="UP001159363">
    <property type="component" value="Chromosome 11"/>
</dbReference>
<comment type="caution">
    <text evidence="2">The sequence shown here is derived from an EMBL/GenBank/DDBJ whole genome shotgun (WGS) entry which is preliminary data.</text>
</comment>
<feature type="region of interest" description="Disordered" evidence="1">
    <location>
        <begin position="1"/>
        <end position="27"/>
    </location>
</feature>
<feature type="compositionally biased region" description="Polar residues" evidence="1">
    <location>
        <begin position="14"/>
        <end position="26"/>
    </location>
</feature>
<proteinExistence type="predicted"/>
<feature type="compositionally biased region" description="Basic and acidic residues" evidence="1">
    <location>
        <begin position="47"/>
        <end position="58"/>
    </location>
</feature>
<accession>A0ABQ9GGL3</accession>